<evidence type="ECO:0000256" key="4">
    <source>
        <dbReference type="ARBA" id="ARBA00023163"/>
    </source>
</evidence>
<dbReference type="CDD" id="cd08422">
    <property type="entry name" value="PBP2_CrgA_like"/>
    <property type="match status" value="1"/>
</dbReference>
<dbReference type="GO" id="GO:0006351">
    <property type="term" value="P:DNA-templated transcription"/>
    <property type="evidence" value="ECO:0007669"/>
    <property type="project" value="TreeGrafter"/>
</dbReference>
<dbReference type="Pfam" id="PF00126">
    <property type="entry name" value="HTH_1"/>
    <property type="match status" value="1"/>
</dbReference>
<evidence type="ECO:0000256" key="1">
    <source>
        <dbReference type="ARBA" id="ARBA00009437"/>
    </source>
</evidence>
<dbReference type="SUPFAM" id="SSF46785">
    <property type="entry name" value="Winged helix' DNA-binding domain"/>
    <property type="match status" value="1"/>
</dbReference>
<proteinExistence type="inferred from homology"/>
<keyword evidence="4" id="KW-0804">Transcription</keyword>
<dbReference type="PANTHER" id="PTHR30537:SF35">
    <property type="entry name" value="TRANSCRIPTIONAL REGULATORY PROTEIN"/>
    <property type="match status" value="1"/>
</dbReference>
<dbReference type="Proteomes" id="UP000009100">
    <property type="component" value="Chromosome 2"/>
</dbReference>
<dbReference type="Pfam" id="PF03466">
    <property type="entry name" value="LysR_substrate"/>
    <property type="match status" value="1"/>
</dbReference>
<dbReference type="SUPFAM" id="SSF53850">
    <property type="entry name" value="Periplasmic binding protein-like II"/>
    <property type="match status" value="1"/>
</dbReference>
<evidence type="ECO:0000256" key="3">
    <source>
        <dbReference type="ARBA" id="ARBA00023125"/>
    </source>
</evidence>
<dbReference type="InterPro" id="IPR000847">
    <property type="entry name" value="LysR_HTH_N"/>
</dbReference>
<dbReference type="InterPro" id="IPR058163">
    <property type="entry name" value="LysR-type_TF_proteobact-type"/>
</dbReference>
<dbReference type="STRING" id="575788.VS_II1271"/>
<dbReference type="AlphaFoldDB" id="B7VT18"/>
<evidence type="ECO:0000313" key="7">
    <source>
        <dbReference type="Proteomes" id="UP000009100"/>
    </source>
</evidence>
<dbReference type="eggNOG" id="COG0583">
    <property type="taxonomic scope" value="Bacteria"/>
</dbReference>
<dbReference type="EMBL" id="FM954973">
    <property type="protein sequence ID" value="CAV27279.1"/>
    <property type="molecule type" value="Genomic_DNA"/>
</dbReference>
<dbReference type="InterPro" id="IPR005119">
    <property type="entry name" value="LysR_subst-bd"/>
</dbReference>
<name>B7VT18_VIBA3</name>
<keyword evidence="3" id="KW-0238">DNA-binding</keyword>
<dbReference type="KEGG" id="vsp:VS_II1271"/>
<dbReference type="GO" id="GO:0003700">
    <property type="term" value="F:DNA-binding transcription factor activity"/>
    <property type="evidence" value="ECO:0007669"/>
    <property type="project" value="InterPro"/>
</dbReference>
<comment type="similarity">
    <text evidence="1">Belongs to the LysR transcriptional regulatory family.</text>
</comment>
<dbReference type="Gene3D" id="3.40.190.290">
    <property type="match status" value="1"/>
</dbReference>
<dbReference type="Gene3D" id="1.10.10.10">
    <property type="entry name" value="Winged helix-like DNA-binding domain superfamily/Winged helix DNA-binding domain"/>
    <property type="match status" value="1"/>
</dbReference>
<dbReference type="HOGENOM" id="CLU_039613_16_2_6"/>
<dbReference type="GO" id="GO:0043565">
    <property type="term" value="F:sequence-specific DNA binding"/>
    <property type="evidence" value="ECO:0007669"/>
    <property type="project" value="TreeGrafter"/>
</dbReference>
<feature type="domain" description="HTH lysR-type" evidence="5">
    <location>
        <begin position="3"/>
        <end position="60"/>
    </location>
</feature>
<dbReference type="PROSITE" id="PS50931">
    <property type="entry name" value="HTH_LYSR"/>
    <property type="match status" value="1"/>
</dbReference>
<evidence type="ECO:0000256" key="2">
    <source>
        <dbReference type="ARBA" id="ARBA00023015"/>
    </source>
</evidence>
<dbReference type="FunFam" id="1.10.10.10:FF:000001">
    <property type="entry name" value="LysR family transcriptional regulator"/>
    <property type="match status" value="1"/>
</dbReference>
<sequence length="299" mass="33655">MMDRLTAMRSFVEVANCASFTQAAEHLDMSRLQVSRHVQEIEGWLKQRLLHRTTRKVSLTAAGEIALQRCEKILHETAELEVTSLNQTDDLSGVIRIAAPIGLTQNMLLDVVEQFTELHPNITVELFASDRFAQLVDERIDIALRYTDQPDDSLIARKLMEIDSVVCASQDYLDKHGEPETVEALRQHNCFRHLSVSKWDFVKDNQHYSVEVSGTIKANDVGVLTRAAQHGKGIVRLPCDLANPLIAGGKLKRILDDFVSPSSVLWAVYLSRSYQLPIVRQFIDFAAEVWSSDIKSGDV</sequence>
<evidence type="ECO:0000313" key="6">
    <source>
        <dbReference type="EMBL" id="CAV27279.1"/>
    </source>
</evidence>
<organism evidence="6 7">
    <name type="scientific">Vibrio atlanticus (strain LGP32)</name>
    <name type="common">Vibrio splendidus (strain Mel32)</name>
    <dbReference type="NCBI Taxonomy" id="575788"/>
    <lineage>
        <taxon>Bacteria</taxon>
        <taxon>Pseudomonadati</taxon>
        <taxon>Pseudomonadota</taxon>
        <taxon>Gammaproteobacteria</taxon>
        <taxon>Vibrionales</taxon>
        <taxon>Vibrionaceae</taxon>
        <taxon>Vibrio</taxon>
    </lineage>
</organism>
<dbReference type="PANTHER" id="PTHR30537">
    <property type="entry name" value="HTH-TYPE TRANSCRIPTIONAL REGULATOR"/>
    <property type="match status" value="1"/>
</dbReference>
<dbReference type="InterPro" id="IPR036388">
    <property type="entry name" value="WH-like_DNA-bd_sf"/>
</dbReference>
<dbReference type="InterPro" id="IPR036390">
    <property type="entry name" value="WH_DNA-bd_sf"/>
</dbReference>
<gene>
    <name evidence="6" type="ordered locus">VS_II1271</name>
</gene>
<accession>B7VT18</accession>
<protein>
    <submittedName>
        <fullName evidence="6">Transcriptional regulator, LysR family</fullName>
    </submittedName>
</protein>
<keyword evidence="2" id="KW-0805">Transcription regulation</keyword>
<evidence type="ECO:0000259" key="5">
    <source>
        <dbReference type="PROSITE" id="PS50931"/>
    </source>
</evidence>
<reference evidence="6 7" key="1">
    <citation type="submission" date="2009-02" db="EMBL/GenBank/DDBJ databases">
        <title>Vibrio splendidus str. LGP32 complete genome.</title>
        <authorList>
            <person name="Mazel D."/>
            <person name="Le Roux F."/>
        </authorList>
    </citation>
    <scope>NUCLEOTIDE SEQUENCE [LARGE SCALE GENOMIC DNA]</scope>
    <source>
        <strain evidence="6 7">LGP32</strain>
    </source>
</reference>